<dbReference type="Proteomes" id="UP000192359">
    <property type="component" value="Unassembled WGS sequence"/>
</dbReference>
<keyword evidence="1" id="KW-0812">Transmembrane</keyword>
<evidence type="ECO:0008006" key="4">
    <source>
        <dbReference type="Google" id="ProtNLM"/>
    </source>
</evidence>
<dbReference type="OrthoDB" id="4878612at2"/>
<dbReference type="EMBL" id="LXWF01000043">
    <property type="protein sequence ID" value="ORC15495.1"/>
    <property type="molecule type" value="Genomic_DNA"/>
</dbReference>
<sequence length="165" mass="17735">MKLKGPLKPGEHTLVATRAHGVLLLHPLGYLLGAMAAWSFESALGVGLPWVRYPALILAVWLVWVGVRGIVSWVSTSYLVTSDRLLIQRGFGAGGLDVEVPLSEIEGVRVGRKHLVGVVDAASLVVVARGGQQTLNAVPEPERFSAEIRQAQNLHFTTGHASNLF</sequence>
<keyword evidence="1" id="KW-1133">Transmembrane helix</keyword>
<name>A0A1Y1RM49_9MICC</name>
<reference evidence="2 3" key="1">
    <citation type="submission" date="2016-05" db="EMBL/GenBank/DDBJ databases">
        <title>Draft genome sequence of a porcine commensal Rothia nasimurium.</title>
        <authorList>
            <person name="Gaiser R.A."/>
            <person name="Van Baarlen P."/>
            <person name="Wells J.M."/>
        </authorList>
    </citation>
    <scope>NUCLEOTIDE SEQUENCE [LARGE SCALE GENOMIC DNA]</scope>
    <source>
        <strain evidence="2 3">PT-32</strain>
    </source>
</reference>
<proteinExistence type="predicted"/>
<comment type="caution">
    <text evidence="2">The sequence shown here is derived from an EMBL/GenBank/DDBJ whole genome shotgun (WGS) entry which is preliminary data.</text>
</comment>
<accession>A0A1Y1RM49</accession>
<evidence type="ECO:0000313" key="3">
    <source>
        <dbReference type="Proteomes" id="UP000192359"/>
    </source>
</evidence>
<keyword evidence="3" id="KW-1185">Reference proteome</keyword>
<evidence type="ECO:0000313" key="2">
    <source>
        <dbReference type="EMBL" id="ORC15495.1"/>
    </source>
</evidence>
<feature type="transmembrane region" description="Helical" evidence="1">
    <location>
        <begin position="21"/>
        <end position="40"/>
    </location>
</feature>
<organism evidence="2 3">
    <name type="scientific">Rothia nasimurium</name>
    <dbReference type="NCBI Taxonomy" id="85336"/>
    <lineage>
        <taxon>Bacteria</taxon>
        <taxon>Bacillati</taxon>
        <taxon>Actinomycetota</taxon>
        <taxon>Actinomycetes</taxon>
        <taxon>Micrococcales</taxon>
        <taxon>Micrococcaceae</taxon>
        <taxon>Rothia</taxon>
    </lineage>
</organism>
<evidence type="ECO:0000256" key="1">
    <source>
        <dbReference type="SAM" id="Phobius"/>
    </source>
</evidence>
<gene>
    <name evidence="2" type="ORF">A7979_07100</name>
</gene>
<feature type="transmembrane region" description="Helical" evidence="1">
    <location>
        <begin position="55"/>
        <end position="80"/>
    </location>
</feature>
<keyword evidence="1" id="KW-0472">Membrane</keyword>
<dbReference type="RefSeq" id="WP_083093409.1">
    <property type="nucleotide sequence ID" value="NZ_LXWF01000043.1"/>
</dbReference>
<dbReference type="AlphaFoldDB" id="A0A1Y1RM49"/>
<protein>
    <recommendedName>
        <fullName evidence="4">DUF304 domain-containing protein</fullName>
    </recommendedName>
</protein>